<evidence type="ECO:0000313" key="8">
    <source>
        <dbReference type="Proteomes" id="UP001056455"/>
    </source>
</evidence>
<evidence type="ECO:0000313" key="7">
    <source>
        <dbReference type="EMBL" id="USQ81539.1"/>
    </source>
</evidence>
<dbReference type="InterPro" id="IPR037187">
    <property type="entry name" value="DnaK_N"/>
</dbReference>
<keyword evidence="3" id="KW-0862">Zinc</keyword>
<evidence type="ECO:0000256" key="3">
    <source>
        <dbReference type="ARBA" id="ARBA00022833"/>
    </source>
</evidence>
<evidence type="ECO:0000256" key="1">
    <source>
        <dbReference type="ARBA" id="ARBA00022723"/>
    </source>
</evidence>
<dbReference type="InterPro" id="IPR000962">
    <property type="entry name" value="Znf_DskA_TraR"/>
</dbReference>
<dbReference type="PROSITE" id="PS51128">
    <property type="entry name" value="ZF_DKSA_2"/>
    <property type="match status" value="1"/>
</dbReference>
<sequence length="166" mass="17650">MAGKTGAAAKTTARGTTPAKAAVKKAAPKKTAGSKTLDLPVLAGEDAWTAAELAEVRGELEADRERLQGEVDEAEADLAELMRDSGEGSGDDQADAGAATWEREHELSLANNAKELLEQIVHALERIEEGSYGACESCGNPIGKMRLQAFPRATLCLTCKQKQERR</sequence>
<evidence type="ECO:0000256" key="5">
    <source>
        <dbReference type="SAM" id="MobiDB-lite"/>
    </source>
</evidence>
<accession>A0ABY4YXR4</accession>
<keyword evidence="8" id="KW-1185">Reference proteome</keyword>
<dbReference type="PANTHER" id="PTHR33823:SF2">
    <property type="entry name" value="RNA POLYMERASE-BINDING TRANSCRIPTION FACTOR DKSA"/>
    <property type="match status" value="1"/>
</dbReference>
<feature type="domain" description="Zinc finger DksA/TraR C4-type" evidence="6">
    <location>
        <begin position="130"/>
        <end position="165"/>
    </location>
</feature>
<dbReference type="SUPFAM" id="SSF57716">
    <property type="entry name" value="Glucocorticoid receptor-like (DNA-binding domain)"/>
    <property type="match status" value="1"/>
</dbReference>
<organism evidence="7 8">
    <name type="scientific">Ornithinimicrobium faecis</name>
    <dbReference type="NCBI Taxonomy" id="2934158"/>
    <lineage>
        <taxon>Bacteria</taxon>
        <taxon>Bacillati</taxon>
        <taxon>Actinomycetota</taxon>
        <taxon>Actinomycetes</taxon>
        <taxon>Micrococcales</taxon>
        <taxon>Ornithinimicrobiaceae</taxon>
        <taxon>Ornithinimicrobium</taxon>
    </lineage>
</organism>
<dbReference type="SUPFAM" id="SSF109635">
    <property type="entry name" value="DnaK suppressor protein DksA, alpha-hairpin domain"/>
    <property type="match status" value="1"/>
</dbReference>
<evidence type="ECO:0000259" key="6">
    <source>
        <dbReference type="Pfam" id="PF01258"/>
    </source>
</evidence>
<dbReference type="EMBL" id="CP099489">
    <property type="protein sequence ID" value="USQ81539.1"/>
    <property type="molecule type" value="Genomic_DNA"/>
</dbReference>
<protein>
    <submittedName>
        <fullName evidence="7">TraR/DksA C4-type zinc finger protein</fullName>
    </submittedName>
</protein>
<dbReference type="InterPro" id="IPR020458">
    <property type="entry name" value="Znf_DskA_TraR_CS"/>
</dbReference>
<feature type="region of interest" description="Disordered" evidence="5">
    <location>
        <begin position="82"/>
        <end position="102"/>
    </location>
</feature>
<name>A0ABY4YXR4_9MICO</name>
<dbReference type="Pfam" id="PF01258">
    <property type="entry name" value="zf-dskA_traR"/>
    <property type="match status" value="1"/>
</dbReference>
<feature type="compositionally biased region" description="Low complexity" evidence="5">
    <location>
        <begin position="1"/>
        <end position="21"/>
    </location>
</feature>
<dbReference type="PROSITE" id="PS01102">
    <property type="entry name" value="ZF_DKSA_1"/>
    <property type="match status" value="1"/>
</dbReference>
<feature type="zinc finger region" description="dksA C4-type" evidence="4">
    <location>
        <begin position="135"/>
        <end position="159"/>
    </location>
</feature>
<evidence type="ECO:0000256" key="2">
    <source>
        <dbReference type="ARBA" id="ARBA00022771"/>
    </source>
</evidence>
<proteinExistence type="predicted"/>
<keyword evidence="1" id="KW-0479">Metal-binding</keyword>
<gene>
    <name evidence="7" type="ORF">NF556_07790</name>
</gene>
<dbReference type="Gene3D" id="1.20.120.910">
    <property type="entry name" value="DksA, coiled-coil domain"/>
    <property type="match status" value="1"/>
</dbReference>
<dbReference type="RefSeq" id="WP_252595057.1">
    <property type="nucleotide sequence ID" value="NZ_CP099489.1"/>
</dbReference>
<feature type="region of interest" description="Disordered" evidence="5">
    <location>
        <begin position="1"/>
        <end position="38"/>
    </location>
</feature>
<dbReference type="PANTHER" id="PTHR33823">
    <property type="entry name" value="RNA POLYMERASE-BINDING TRANSCRIPTION FACTOR DKSA-RELATED"/>
    <property type="match status" value="1"/>
</dbReference>
<keyword evidence="2" id="KW-0863">Zinc-finger</keyword>
<evidence type="ECO:0000256" key="4">
    <source>
        <dbReference type="PROSITE-ProRule" id="PRU00510"/>
    </source>
</evidence>
<reference evidence="7" key="1">
    <citation type="submission" date="2022-06" db="EMBL/GenBank/DDBJ databases">
        <title>Ornithinimicrobium HY1793.</title>
        <authorList>
            <person name="Huang Y."/>
        </authorList>
    </citation>
    <scope>NUCLEOTIDE SEQUENCE</scope>
    <source>
        <strain evidence="7">HY1793</strain>
    </source>
</reference>
<dbReference type="Proteomes" id="UP001056455">
    <property type="component" value="Chromosome"/>
</dbReference>